<accession>A0AAD4QBH5</accession>
<keyword evidence="3" id="KW-1185">Reference proteome</keyword>
<comment type="caution">
    <text evidence="2">The sequence shown here is derived from an EMBL/GenBank/DDBJ whole genome shotgun (WGS) entry which is preliminary data.</text>
</comment>
<evidence type="ECO:0000313" key="3">
    <source>
        <dbReference type="Proteomes" id="UP001201163"/>
    </source>
</evidence>
<evidence type="ECO:0000256" key="1">
    <source>
        <dbReference type="SAM" id="MobiDB-lite"/>
    </source>
</evidence>
<protein>
    <submittedName>
        <fullName evidence="2">Uncharacterized protein</fullName>
    </submittedName>
</protein>
<sequence length="261" mass="28001">MSKEPLLDTRNPCYSSTESASSFLTNISSSFVGPPASREQYLLSFLARLVYPSPGIAEDLIASSGFLLSSHPFSQRIPHAGAPPSDDVFVPFSPTIGVRRSFQSLSQPLPNVPAKRPASLLNNNGDSRPRSSLVLGLSLGKREYASLSSQSSTFSDLCGSSKRMRSSLILDQSSFEVTKADPFANLARLNRSCSRGVELDTIDASLASPSNSVHSSVLVQEGSTLTPSYITTSPSSPVTRATQEGASTERARMRSQIMQFC</sequence>
<dbReference type="EMBL" id="JAKELL010000047">
    <property type="protein sequence ID" value="KAH8987425.1"/>
    <property type="molecule type" value="Genomic_DNA"/>
</dbReference>
<dbReference type="AlphaFoldDB" id="A0AAD4QBH5"/>
<feature type="compositionally biased region" description="Low complexity" evidence="1">
    <location>
        <begin position="228"/>
        <end position="239"/>
    </location>
</feature>
<feature type="region of interest" description="Disordered" evidence="1">
    <location>
        <begin position="228"/>
        <end position="251"/>
    </location>
</feature>
<gene>
    <name evidence="2" type="ORF">EDB92DRAFT_1125448</name>
</gene>
<proteinExistence type="predicted"/>
<reference evidence="2" key="1">
    <citation type="submission" date="2022-01" db="EMBL/GenBank/DDBJ databases">
        <title>Comparative genomics reveals a dynamic genome evolution in the ectomycorrhizal milk-cap (Lactarius) mushrooms.</title>
        <authorList>
            <consortium name="DOE Joint Genome Institute"/>
            <person name="Lebreton A."/>
            <person name="Tang N."/>
            <person name="Kuo A."/>
            <person name="LaButti K."/>
            <person name="Drula E."/>
            <person name="Barry K."/>
            <person name="Clum A."/>
            <person name="Lipzen A."/>
            <person name="Mousain D."/>
            <person name="Ng V."/>
            <person name="Wang R."/>
            <person name="Wang X."/>
            <person name="Dai Y."/>
            <person name="Henrissat B."/>
            <person name="Grigoriev I.V."/>
            <person name="Guerin-Laguette A."/>
            <person name="Yu F."/>
            <person name="Martin F.M."/>
        </authorList>
    </citation>
    <scope>NUCLEOTIDE SEQUENCE</scope>
    <source>
        <strain evidence="2">QP</strain>
    </source>
</reference>
<evidence type="ECO:0000313" key="2">
    <source>
        <dbReference type="EMBL" id="KAH8987425.1"/>
    </source>
</evidence>
<name>A0AAD4QBH5_9AGAM</name>
<organism evidence="2 3">
    <name type="scientific">Lactarius akahatsu</name>
    <dbReference type="NCBI Taxonomy" id="416441"/>
    <lineage>
        <taxon>Eukaryota</taxon>
        <taxon>Fungi</taxon>
        <taxon>Dikarya</taxon>
        <taxon>Basidiomycota</taxon>
        <taxon>Agaricomycotina</taxon>
        <taxon>Agaricomycetes</taxon>
        <taxon>Russulales</taxon>
        <taxon>Russulaceae</taxon>
        <taxon>Lactarius</taxon>
    </lineage>
</organism>
<dbReference type="Proteomes" id="UP001201163">
    <property type="component" value="Unassembled WGS sequence"/>
</dbReference>